<sequence>MTPRKFFPNFSAILAGKTMMVETNNDPAAGIIKAIATPVTTLNKMDMVRTG</sequence>
<comment type="caution">
    <text evidence="1">The sequence shown here is derived from an EMBL/GenBank/DDBJ whole genome shotgun (WGS) entry which is preliminary data.</text>
</comment>
<proteinExistence type="predicted"/>
<protein>
    <submittedName>
        <fullName evidence="1">Uncharacterized protein</fullName>
    </submittedName>
</protein>
<evidence type="ECO:0000313" key="1">
    <source>
        <dbReference type="EMBL" id="ETJ22957.1"/>
    </source>
</evidence>
<dbReference type="EMBL" id="AZMM01018192">
    <property type="protein sequence ID" value="ETJ22957.1"/>
    <property type="molecule type" value="Genomic_DNA"/>
</dbReference>
<accession>W1WXJ8</accession>
<gene>
    <name evidence="1" type="ORF">Q604_UNBC18192G0001</name>
</gene>
<reference evidence="1" key="1">
    <citation type="submission" date="2013-12" db="EMBL/GenBank/DDBJ databases">
        <title>A Varibaculum cambriense genome reconstructed from a premature infant gut community with otherwise low bacterial novelty that shifts toward anaerobic metabolism during the third week of life.</title>
        <authorList>
            <person name="Brown C.T."/>
            <person name="Sharon I."/>
            <person name="Thomas B.C."/>
            <person name="Castelle C.J."/>
            <person name="Morowitz M.J."/>
            <person name="Banfield J.F."/>
        </authorList>
    </citation>
    <scope>NUCLEOTIDE SEQUENCE</scope>
</reference>
<dbReference type="AlphaFoldDB" id="W1WXJ8"/>
<name>W1WXJ8_9ZZZZ</name>
<feature type="non-terminal residue" evidence="1">
    <location>
        <position position="51"/>
    </location>
</feature>
<organism evidence="1">
    <name type="scientific">human gut metagenome</name>
    <dbReference type="NCBI Taxonomy" id="408170"/>
    <lineage>
        <taxon>unclassified sequences</taxon>
        <taxon>metagenomes</taxon>
        <taxon>organismal metagenomes</taxon>
    </lineage>
</organism>